<name>A0A0C2RZM6_AMAMK</name>
<evidence type="ECO:0000256" key="1">
    <source>
        <dbReference type="SAM" id="MobiDB-lite"/>
    </source>
</evidence>
<sequence length="118" mass="13023">MRCSDTRLSGNGAALVPTLHIITKRVVMVMHSIHQHHSLPLHHCHLATLAQTLLTRESSLTVHSPAARQRHDSEKPRGCPQSRIDGIQGFGTLETGRRHSAIVASMPLRKTPHPPITM</sequence>
<evidence type="ECO:0000313" key="3">
    <source>
        <dbReference type="Proteomes" id="UP000054549"/>
    </source>
</evidence>
<dbReference type="HOGENOM" id="CLU_2072540_0_0_1"/>
<keyword evidence="3" id="KW-1185">Reference proteome</keyword>
<dbReference type="EMBL" id="KN818468">
    <property type="protein sequence ID" value="KIL55835.1"/>
    <property type="molecule type" value="Genomic_DNA"/>
</dbReference>
<dbReference type="AlphaFoldDB" id="A0A0C2RZM6"/>
<accession>A0A0C2RZM6</accession>
<protein>
    <submittedName>
        <fullName evidence="2">Uncharacterized protein</fullName>
    </submittedName>
</protein>
<reference evidence="2 3" key="1">
    <citation type="submission" date="2014-04" db="EMBL/GenBank/DDBJ databases">
        <title>Evolutionary Origins and Diversification of the Mycorrhizal Mutualists.</title>
        <authorList>
            <consortium name="DOE Joint Genome Institute"/>
            <consortium name="Mycorrhizal Genomics Consortium"/>
            <person name="Kohler A."/>
            <person name="Kuo A."/>
            <person name="Nagy L.G."/>
            <person name="Floudas D."/>
            <person name="Copeland A."/>
            <person name="Barry K.W."/>
            <person name="Cichocki N."/>
            <person name="Veneault-Fourrey C."/>
            <person name="LaButti K."/>
            <person name="Lindquist E.A."/>
            <person name="Lipzen A."/>
            <person name="Lundell T."/>
            <person name="Morin E."/>
            <person name="Murat C."/>
            <person name="Riley R."/>
            <person name="Ohm R."/>
            <person name="Sun H."/>
            <person name="Tunlid A."/>
            <person name="Henrissat B."/>
            <person name="Grigoriev I.V."/>
            <person name="Hibbett D.S."/>
            <person name="Martin F."/>
        </authorList>
    </citation>
    <scope>NUCLEOTIDE SEQUENCE [LARGE SCALE GENOMIC DNA]</scope>
    <source>
        <strain evidence="2 3">Koide BX008</strain>
    </source>
</reference>
<dbReference type="Proteomes" id="UP000054549">
    <property type="component" value="Unassembled WGS sequence"/>
</dbReference>
<evidence type="ECO:0000313" key="2">
    <source>
        <dbReference type="EMBL" id="KIL55835.1"/>
    </source>
</evidence>
<feature type="region of interest" description="Disordered" evidence="1">
    <location>
        <begin position="60"/>
        <end position="91"/>
    </location>
</feature>
<organism evidence="2 3">
    <name type="scientific">Amanita muscaria (strain Koide BX008)</name>
    <dbReference type="NCBI Taxonomy" id="946122"/>
    <lineage>
        <taxon>Eukaryota</taxon>
        <taxon>Fungi</taxon>
        <taxon>Dikarya</taxon>
        <taxon>Basidiomycota</taxon>
        <taxon>Agaricomycotina</taxon>
        <taxon>Agaricomycetes</taxon>
        <taxon>Agaricomycetidae</taxon>
        <taxon>Agaricales</taxon>
        <taxon>Pluteineae</taxon>
        <taxon>Amanitaceae</taxon>
        <taxon>Amanita</taxon>
    </lineage>
</organism>
<dbReference type="InParanoid" id="A0A0C2RZM6"/>
<proteinExistence type="predicted"/>
<gene>
    <name evidence="2" type="ORF">M378DRAFT_173245</name>
</gene>